<dbReference type="EMBL" id="JXDG01000016">
    <property type="protein sequence ID" value="KIH84635.1"/>
    <property type="molecule type" value="Genomic_DNA"/>
</dbReference>
<accession>A0A0C2ICM2</accession>
<dbReference type="AlphaFoldDB" id="A0A0C2ICM2"/>
<reference evidence="2 3" key="1">
    <citation type="submission" date="2015-01" db="EMBL/GenBank/DDBJ databases">
        <title>Complete genome of Pseudomonas batumici UCM B-321 producer of the batumin antibiotic with strong antistaphilococcal and potential anticancer activity.</title>
        <authorList>
            <person name="Klochko V.V."/>
            <person name="Zelena L.B."/>
            <person name="Elena K.A."/>
            <person name="Reva O.N."/>
        </authorList>
    </citation>
    <scope>NUCLEOTIDE SEQUENCE [LARGE SCALE GENOMIC DNA]</scope>
    <source>
        <strain evidence="2 3">UCM B-321</strain>
    </source>
</reference>
<proteinExistence type="predicted"/>
<evidence type="ECO:0000256" key="1">
    <source>
        <dbReference type="SAM" id="MobiDB-lite"/>
    </source>
</evidence>
<dbReference type="STRING" id="226910.UCMB321_1595"/>
<dbReference type="Proteomes" id="UP000031535">
    <property type="component" value="Unassembled WGS sequence"/>
</dbReference>
<comment type="caution">
    <text evidence="2">The sequence shown here is derived from an EMBL/GenBank/DDBJ whole genome shotgun (WGS) entry which is preliminary data.</text>
</comment>
<dbReference type="PATRIC" id="fig|226910.6.peg.1586"/>
<evidence type="ECO:0000313" key="3">
    <source>
        <dbReference type="Proteomes" id="UP000031535"/>
    </source>
</evidence>
<gene>
    <name evidence="2" type="ORF">UCMB321_1595</name>
</gene>
<feature type="region of interest" description="Disordered" evidence="1">
    <location>
        <begin position="1"/>
        <end position="56"/>
    </location>
</feature>
<protein>
    <submittedName>
        <fullName evidence="2">Uncharacterized protein</fullName>
    </submittedName>
</protein>
<organism evidence="2 3">
    <name type="scientific">Pseudomonas batumici</name>
    <dbReference type="NCBI Taxonomy" id="226910"/>
    <lineage>
        <taxon>Bacteria</taxon>
        <taxon>Pseudomonadati</taxon>
        <taxon>Pseudomonadota</taxon>
        <taxon>Gammaproteobacteria</taxon>
        <taxon>Pseudomonadales</taxon>
        <taxon>Pseudomonadaceae</taxon>
        <taxon>Pseudomonas</taxon>
    </lineage>
</organism>
<feature type="compositionally biased region" description="Basic and acidic residues" evidence="1">
    <location>
        <begin position="1"/>
        <end position="10"/>
    </location>
</feature>
<name>A0A0C2ICM2_9PSED</name>
<sequence length="56" mass="5663">MRVVGKDTAHDGGPLIGSVDGNLQGYASGLQASSHDKPRGDGPRPTGSGSDAPFRD</sequence>
<keyword evidence="3" id="KW-1185">Reference proteome</keyword>
<evidence type="ECO:0000313" key="2">
    <source>
        <dbReference type="EMBL" id="KIH84635.1"/>
    </source>
</evidence>